<organism evidence="16 17">
    <name type="scientific">Lates calcarifer</name>
    <name type="common">Barramundi</name>
    <name type="synonym">Holocentrus calcarifer</name>
    <dbReference type="NCBI Taxonomy" id="8187"/>
    <lineage>
        <taxon>Eukaryota</taxon>
        <taxon>Metazoa</taxon>
        <taxon>Chordata</taxon>
        <taxon>Craniata</taxon>
        <taxon>Vertebrata</taxon>
        <taxon>Euteleostomi</taxon>
        <taxon>Actinopterygii</taxon>
        <taxon>Neopterygii</taxon>
        <taxon>Teleostei</taxon>
        <taxon>Neoteleostei</taxon>
        <taxon>Acanthomorphata</taxon>
        <taxon>Carangaria</taxon>
        <taxon>Carangaria incertae sedis</taxon>
        <taxon>Centropomidae</taxon>
        <taxon>Lates</taxon>
    </lineage>
</organism>
<dbReference type="InterPro" id="IPR018097">
    <property type="entry name" value="EGF_Ca-bd_CS"/>
</dbReference>
<evidence type="ECO:0000256" key="13">
    <source>
        <dbReference type="ARBA" id="ARBA00023180"/>
    </source>
</evidence>
<proteinExistence type="predicted"/>
<dbReference type="FunFam" id="2.10.25.10:FF:000095">
    <property type="entry name" value="Notch, isoform B"/>
    <property type="match status" value="1"/>
</dbReference>
<evidence type="ECO:0000256" key="2">
    <source>
        <dbReference type="ARBA" id="ARBA00022473"/>
    </source>
</evidence>
<keyword evidence="2" id="KW-0217">Developmental protein</keyword>
<dbReference type="FunFam" id="2.10.25.10:FF:000117">
    <property type="entry name" value="Delta-like protein"/>
    <property type="match status" value="1"/>
</dbReference>
<feature type="domain" description="EGF-like" evidence="15">
    <location>
        <begin position="29"/>
        <end position="63"/>
    </location>
</feature>
<reference evidence="17" key="1">
    <citation type="submission" date="2015-09" db="EMBL/GenBank/DDBJ databases">
        <authorList>
            <person name="Sai Rama Sridatta P."/>
        </authorList>
    </citation>
    <scope>NUCLEOTIDE SEQUENCE [LARGE SCALE GENOMIC DNA]</scope>
</reference>
<keyword evidence="6" id="KW-0479">Metal-binding</keyword>
<keyword evidence="17" id="KW-1185">Reference proteome</keyword>
<feature type="disulfide bond" evidence="14">
    <location>
        <begin position="183"/>
        <end position="192"/>
    </location>
</feature>
<keyword evidence="13" id="KW-0325">Glycoprotein</keyword>
<dbReference type="InterPro" id="IPR051022">
    <property type="entry name" value="Notch_Cell-Fate_Det"/>
</dbReference>
<feature type="domain" description="EGF-like" evidence="15">
    <location>
        <begin position="103"/>
        <end position="139"/>
    </location>
</feature>
<dbReference type="PROSITE" id="PS01187">
    <property type="entry name" value="EGF_CA"/>
    <property type="match status" value="1"/>
</dbReference>
<accession>A0A4W6C9D4</accession>
<dbReference type="AlphaFoldDB" id="A0A4W6C9D4"/>
<dbReference type="Pfam" id="PF21700">
    <property type="entry name" value="EGF_DL_JAG"/>
    <property type="match status" value="1"/>
</dbReference>
<dbReference type="GO" id="GO:0045197">
    <property type="term" value="P:establishment or maintenance of epithelial cell apical/basal polarity"/>
    <property type="evidence" value="ECO:0007669"/>
    <property type="project" value="TreeGrafter"/>
</dbReference>
<dbReference type="InterPro" id="IPR000742">
    <property type="entry name" value="EGF"/>
</dbReference>
<keyword evidence="11" id="KW-0472">Membrane</keyword>
<keyword evidence="12 14" id="KW-1015">Disulfide bond</keyword>
<dbReference type="Pfam" id="PF00008">
    <property type="entry name" value="EGF"/>
    <property type="match status" value="4"/>
</dbReference>
<sequence length="233" mass="25356">YPGCVHGTCNEPWQCTCEKNWGGLLCDKAEHACVSNPCANGGTCHEVPSGFECHCPAGWSGPTCAKDECASSPCAQGGTCIDMENGFKCLCPPQWTGKTCQIGTNRCASSPCRNGGRCHALLDGFMCECPQGFAGTTCETRKCRQKIVLQHVFSHFNINDCASSPCKNGGTCIDGINSFQCFCPDGWEGSLCDVGECVCGREEGFWGQCEQQHRYTRFREERCHVMLPMSHMS</sequence>
<evidence type="ECO:0000256" key="14">
    <source>
        <dbReference type="PROSITE-ProRule" id="PRU00076"/>
    </source>
</evidence>
<evidence type="ECO:0000256" key="5">
    <source>
        <dbReference type="ARBA" id="ARBA00022692"/>
    </source>
</evidence>
<dbReference type="GO" id="GO:0032991">
    <property type="term" value="C:protein-containing complex"/>
    <property type="evidence" value="ECO:0007669"/>
    <property type="project" value="TreeGrafter"/>
</dbReference>
<dbReference type="SUPFAM" id="SSF57196">
    <property type="entry name" value="EGF/Laminin"/>
    <property type="match status" value="4"/>
</dbReference>
<comment type="subcellular location">
    <subcellularLocation>
        <location evidence="1">Cell membrane</location>
        <topology evidence="1">Single-pass type I membrane protein</topology>
    </subcellularLocation>
</comment>
<feature type="disulfide bond" evidence="14">
    <location>
        <begin position="129"/>
        <end position="138"/>
    </location>
</feature>
<dbReference type="FunFam" id="2.10.25.10:FF:000006">
    <property type="entry name" value="Versican core protein-like isoform 1"/>
    <property type="match status" value="1"/>
</dbReference>
<keyword evidence="9" id="KW-0106">Calcium</keyword>
<dbReference type="FunFam" id="2.10.25.10:FF:000659">
    <property type="entry name" value="Crumbs cell polarity complex component 2b"/>
    <property type="match status" value="1"/>
</dbReference>
<reference evidence="16" key="3">
    <citation type="submission" date="2025-09" db="UniProtKB">
        <authorList>
            <consortium name="Ensembl"/>
        </authorList>
    </citation>
    <scope>IDENTIFICATION</scope>
</reference>
<dbReference type="Ensembl" id="ENSLCAT00010010440.1">
    <property type="protein sequence ID" value="ENSLCAP00010010213.1"/>
    <property type="gene ID" value="ENSLCAG00010004874.1"/>
</dbReference>
<feature type="disulfide bond" evidence="14">
    <location>
        <begin position="91"/>
        <end position="100"/>
    </location>
</feature>
<dbReference type="Proteomes" id="UP000314980">
    <property type="component" value="Unassembled WGS sequence"/>
</dbReference>
<keyword evidence="5" id="KW-0812">Transmembrane</keyword>
<evidence type="ECO:0000313" key="16">
    <source>
        <dbReference type="Ensembl" id="ENSLCAP00010010213.1"/>
    </source>
</evidence>
<evidence type="ECO:0000256" key="1">
    <source>
        <dbReference type="ARBA" id="ARBA00004251"/>
    </source>
</evidence>
<dbReference type="PANTHER" id="PTHR24049">
    <property type="entry name" value="CRUMBS FAMILY MEMBER"/>
    <property type="match status" value="1"/>
</dbReference>
<dbReference type="GO" id="GO:0005886">
    <property type="term" value="C:plasma membrane"/>
    <property type="evidence" value="ECO:0007669"/>
    <property type="project" value="UniProtKB-SubCell"/>
</dbReference>
<evidence type="ECO:0000256" key="11">
    <source>
        <dbReference type="ARBA" id="ARBA00023136"/>
    </source>
</evidence>
<evidence type="ECO:0000256" key="12">
    <source>
        <dbReference type="ARBA" id="ARBA00023157"/>
    </source>
</evidence>
<dbReference type="STRING" id="8187.ENSLCAP00010010213"/>
<dbReference type="SMART" id="SM00181">
    <property type="entry name" value="EGF"/>
    <property type="match status" value="5"/>
</dbReference>
<dbReference type="PROSITE" id="PS01186">
    <property type="entry name" value="EGF_2"/>
    <property type="match status" value="2"/>
</dbReference>
<dbReference type="PRINTS" id="PR00010">
    <property type="entry name" value="EGFBLOOD"/>
</dbReference>
<keyword evidence="8" id="KW-0677">Repeat</keyword>
<dbReference type="GO" id="GO:0007409">
    <property type="term" value="P:axonogenesis"/>
    <property type="evidence" value="ECO:0007669"/>
    <property type="project" value="UniProtKB-ARBA"/>
</dbReference>
<keyword evidence="10" id="KW-1133">Transmembrane helix</keyword>
<dbReference type="GO" id="GO:0005509">
    <property type="term" value="F:calcium ion binding"/>
    <property type="evidence" value="ECO:0007669"/>
    <property type="project" value="InterPro"/>
</dbReference>
<dbReference type="PROSITE" id="PS00010">
    <property type="entry name" value="ASX_HYDROXYL"/>
    <property type="match status" value="2"/>
</dbReference>
<dbReference type="Gene3D" id="2.10.25.10">
    <property type="entry name" value="Laminin"/>
    <property type="match status" value="5"/>
</dbReference>
<dbReference type="PROSITE" id="PS50026">
    <property type="entry name" value="EGF_3"/>
    <property type="match status" value="4"/>
</dbReference>
<evidence type="ECO:0000256" key="9">
    <source>
        <dbReference type="ARBA" id="ARBA00022837"/>
    </source>
</evidence>
<reference evidence="16" key="2">
    <citation type="submission" date="2025-08" db="UniProtKB">
        <authorList>
            <consortium name="Ensembl"/>
        </authorList>
    </citation>
    <scope>IDENTIFICATION</scope>
</reference>
<dbReference type="CDD" id="cd00054">
    <property type="entry name" value="EGF_CA"/>
    <property type="match status" value="4"/>
</dbReference>
<keyword evidence="3" id="KW-1003">Cell membrane</keyword>
<evidence type="ECO:0000256" key="3">
    <source>
        <dbReference type="ARBA" id="ARBA00022475"/>
    </source>
</evidence>
<protein>
    <recommendedName>
        <fullName evidence="15">EGF-like domain-containing protein</fullName>
    </recommendedName>
</protein>
<keyword evidence="7" id="KW-0732">Signal</keyword>
<evidence type="ECO:0000313" key="17">
    <source>
        <dbReference type="Proteomes" id="UP000314980"/>
    </source>
</evidence>
<dbReference type="PANTHER" id="PTHR24049:SF22">
    <property type="entry name" value="DROSOPHILA CRUMBS HOMOLOG"/>
    <property type="match status" value="1"/>
</dbReference>
<evidence type="ECO:0000256" key="4">
    <source>
        <dbReference type="ARBA" id="ARBA00022536"/>
    </source>
</evidence>
<name>A0A4W6C9D4_LATCA</name>
<feature type="domain" description="EGF-like" evidence="15">
    <location>
        <begin position="157"/>
        <end position="193"/>
    </location>
</feature>
<evidence type="ECO:0000256" key="7">
    <source>
        <dbReference type="ARBA" id="ARBA00022729"/>
    </source>
</evidence>
<dbReference type="SMART" id="SM00179">
    <property type="entry name" value="EGF_CA"/>
    <property type="match status" value="4"/>
</dbReference>
<evidence type="ECO:0000256" key="6">
    <source>
        <dbReference type="ARBA" id="ARBA00022723"/>
    </source>
</evidence>
<keyword evidence="4 14" id="KW-0245">EGF-like domain</keyword>
<dbReference type="InParanoid" id="A0A4W6C9D4"/>
<dbReference type="InterPro" id="IPR000152">
    <property type="entry name" value="EGF-type_Asp/Asn_hydroxyl_site"/>
</dbReference>
<dbReference type="InterPro" id="IPR001881">
    <property type="entry name" value="EGF-like_Ca-bd_dom"/>
</dbReference>
<dbReference type="GO" id="GO:0007157">
    <property type="term" value="P:heterophilic cell-cell adhesion via plasma membrane cell adhesion molecules"/>
    <property type="evidence" value="ECO:0007669"/>
    <property type="project" value="TreeGrafter"/>
</dbReference>
<comment type="caution">
    <text evidence="14">Lacks conserved residue(s) required for the propagation of feature annotation.</text>
</comment>
<evidence type="ECO:0000256" key="10">
    <source>
        <dbReference type="ARBA" id="ARBA00022989"/>
    </source>
</evidence>
<evidence type="ECO:0000259" key="15">
    <source>
        <dbReference type="PROSITE" id="PS50026"/>
    </source>
</evidence>
<dbReference type="PROSITE" id="PS00022">
    <property type="entry name" value="EGF_1"/>
    <property type="match status" value="3"/>
</dbReference>
<dbReference type="GeneTree" id="ENSGT00940000169013"/>
<feature type="domain" description="EGF-like" evidence="15">
    <location>
        <begin position="65"/>
        <end position="101"/>
    </location>
</feature>
<evidence type="ECO:0000256" key="8">
    <source>
        <dbReference type="ARBA" id="ARBA00022737"/>
    </source>
</evidence>